<reference evidence="3" key="1">
    <citation type="journal article" date="2019" name="Int. J. Syst. Evol. Microbiol.">
        <title>The Global Catalogue of Microorganisms (GCM) 10K type strain sequencing project: providing services to taxonomists for standard genome sequencing and annotation.</title>
        <authorList>
            <consortium name="The Broad Institute Genomics Platform"/>
            <consortium name="The Broad Institute Genome Sequencing Center for Infectious Disease"/>
            <person name="Wu L."/>
            <person name="Ma J."/>
        </authorList>
    </citation>
    <scope>NUCLEOTIDE SEQUENCE [LARGE SCALE GENOMIC DNA]</scope>
    <source>
        <strain evidence="3">CGMCC 1.10106</strain>
    </source>
</reference>
<feature type="domain" description="AB hydrolase-1" evidence="1">
    <location>
        <begin position="40"/>
        <end position="281"/>
    </location>
</feature>
<proteinExistence type="predicted"/>
<name>A0ABQ1GKT5_9SPHN</name>
<dbReference type="InterPro" id="IPR000073">
    <property type="entry name" value="AB_hydrolase_1"/>
</dbReference>
<dbReference type="NCBIfam" id="TIGR03056">
    <property type="entry name" value="bchO_mg_che_rel"/>
    <property type="match status" value="1"/>
</dbReference>
<dbReference type="RefSeq" id="WP_188446247.1">
    <property type="nucleotide sequence ID" value="NZ_BMDW01000007.1"/>
</dbReference>
<dbReference type="InterPro" id="IPR050266">
    <property type="entry name" value="AB_hydrolase_sf"/>
</dbReference>
<evidence type="ECO:0000313" key="3">
    <source>
        <dbReference type="Proteomes" id="UP000618591"/>
    </source>
</evidence>
<dbReference type="GO" id="GO:0016787">
    <property type="term" value="F:hydrolase activity"/>
    <property type="evidence" value="ECO:0007669"/>
    <property type="project" value="UniProtKB-KW"/>
</dbReference>
<keyword evidence="2" id="KW-0378">Hydrolase</keyword>
<keyword evidence="3" id="KW-1185">Reference proteome</keyword>
<dbReference type="PANTHER" id="PTHR43798:SF33">
    <property type="entry name" value="HYDROLASE, PUTATIVE (AFU_ORTHOLOGUE AFUA_2G14860)-RELATED"/>
    <property type="match status" value="1"/>
</dbReference>
<dbReference type="Gene3D" id="3.40.50.1820">
    <property type="entry name" value="alpha/beta hydrolase"/>
    <property type="match status" value="1"/>
</dbReference>
<dbReference type="PRINTS" id="PR00111">
    <property type="entry name" value="ABHYDROLASE"/>
</dbReference>
<dbReference type="InterPro" id="IPR017497">
    <property type="entry name" value="BchO"/>
</dbReference>
<dbReference type="EMBL" id="BMDW01000007">
    <property type="protein sequence ID" value="GGA45793.1"/>
    <property type="molecule type" value="Genomic_DNA"/>
</dbReference>
<dbReference type="PANTHER" id="PTHR43798">
    <property type="entry name" value="MONOACYLGLYCEROL LIPASE"/>
    <property type="match status" value="1"/>
</dbReference>
<sequence length="294" mass="31262">MSKPEWNVEGRDWPNRATSRFADTGRMRWHVQVAGSGPVLLLLHGTGAATHSWRDLLPLLAEHFTVVAPDLPGHGFTTGRPSGGLSMVGMARAVGELMTKLDLAPDMVVGHSAGAAIALRMVLDGVIAPQAVIGLNSALMPFPGLAAKLFPTLARMLFVNPFAPHLFAAMARGPGEAGRFLERATGSRIDGAGVDFYRRLFATSDHCAGALTMMAAWDLEALSRDLPRIRVPVRFVHGSGDAAIPLASVNDAAALIPGTRVEVLPDLGHLAHEERPDEVARLIGDFAQAVAVRE</sequence>
<accession>A0ABQ1GKT5</accession>
<dbReference type="InterPro" id="IPR000639">
    <property type="entry name" value="Epox_hydrolase-like"/>
</dbReference>
<gene>
    <name evidence="2" type="ORF">GCM10011395_15010</name>
</gene>
<dbReference type="InterPro" id="IPR029058">
    <property type="entry name" value="AB_hydrolase_fold"/>
</dbReference>
<evidence type="ECO:0000259" key="1">
    <source>
        <dbReference type="Pfam" id="PF12697"/>
    </source>
</evidence>
<protein>
    <submittedName>
        <fullName evidence="2">Alpha/beta hydrolase</fullName>
    </submittedName>
</protein>
<comment type="caution">
    <text evidence="2">The sequence shown here is derived from an EMBL/GenBank/DDBJ whole genome shotgun (WGS) entry which is preliminary data.</text>
</comment>
<evidence type="ECO:0000313" key="2">
    <source>
        <dbReference type="EMBL" id="GGA45793.1"/>
    </source>
</evidence>
<dbReference type="PRINTS" id="PR00412">
    <property type="entry name" value="EPOXHYDRLASE"/>
</dbReference>
<organism evidence="2 3">
    <name type="scientific">Sphingomonas psychrolutea</name>
    <dbReference type="NCBI Taxonomy" id="1259676"/>
    <lineage>
        <taxon>Bacteria</taxon>
        <taxon>Pseudomonadati</taxon>
        <taxon>Pseudomonadota</taxon>
        <taxon>Alphaproteobacteria</taxon>
        <taxon>Sphingomonadales</taxon>
        <taxon>Sphingomonadaceae</taxon>
        <taxon>Sphingomonas</taxon>
    </lineage>
</organism>
<dbReference type="SUPFAM" id="SSF53474">
    <property type="entry name" value="alpha/beta-Hydrolases"/>
    <property type="match status" value="1"/>
</dbReference>
<dbReference type="Pfam" id="PF12697">
    <property type="entry name" value="Abhydrolase_6"/>
    <property type="match status" value="1"/>
</dbReference>
<dbReference type="Proteomes" id="UP000618591">
    <property type="component" value="Unassembled WGS sequence"/>
</dbReference>